<dbReference type="AlphaFoldDB" id="R9S4Z1"/>
<sequence length="51" mass="5614">MLTLMYSVAQLAGIAGQKSKYQVGFWLLSSVSDARKAPYGVFLYVQHGCTQ</sequence>
<protein>
    <submittedName>
        <fullName evidence="1">Uncharacterized protein</fullName>
    </submittedName>
</protein>
<dbReference type="KEGG" id="saga:M5M_07357"/>
<gene>
    <name evidence="1" type="ordered locus">M5M_07357</name>
</gene>
<reference evidence="1 2" key="1">
    <citation type="journal article" date="2013" name="Genome Announc.">
        <title>Complete genome sequence of Simiduia agarivorans SA1(T), a marine bacterium able to degrade a variety of polysaccharides.</title>
        <authorList>
            <person name="Lin S.Y."/>
            <person name="Shieh W.Y."/>
            <person name="Chen J.S."/>
            <person name="Tang S.L."/>
        </authorList>
    </citation>
    <scope>NUCLEOTIDE SEQUENCE [LARGE SCALE GENOMIC DNA]</scope>
    <source>
        <strain evidence="2">DSM 21679 / JCM 13881 / BCRC 17597 / SA1</strain>
    </source>
</reference>
<organism evidence="1 2">
    <name type="scientific">Simiduia agarivorans (strain DSM 21679 / JCM 13881 / BCRC 17597 / SA1)</name>
    <dbReference type="NCBI Taxonomy" id="1117647"/>
    <lineage>
        <taxon>Bacteria</taxon>
        <taxon>Pseudomonadati</taxon>
        <taxon>Pseudomonadota</taxon>
        <taxon>Gammaproteobacteria</taxon>
        <taxon>Cellvibrionales</taxon>
        <taxon>Cellvibrionaceae</taxon>
        <taxon>Simiduia</taxon>
    </lineage>
</organism>
<proteinExistence type="predicted"/>
<evidence type="ECO:0000313" key="2">
    <source>
        <dbReference type="Proteomes" id="UP000000466"/>
    </source>
</evidence>
<evidence type="ECO:0000313" key="1">
    <source>
        <dbReference type="EMBL" id="AGN11305.1"/>
    </source>
</evidence>
<keyword evidence="2" id="KW-1185">Reference proteome</keyword>
<dbReference type="Proteomes" id="UP000000466">
    <property type="component" value="Chromosome"/>
</dbReference>
<dbReference type="STRING" id="1117647.M5M_07357"/>
<dbReference type="HOGENOM" id="CLU_3103814_0_0_6"/>
<accession>R9S4Z1</accession>
<dbReference type="EMBL" id="CP003746">
    <property type="protein sequence ID" value="AGN11305.1"/>
    <property type="molecule type" value="Genomic_DNA"/>
</dbReference>
<name>R9S4Z1_SIMAS</name>